<comment type="caution">
    <text evidence="10">The sequence shown here is derived from an EMBL/GenBank/DDBJ whole genome shotgun (WGS) entry which is preliminary data.</text>
</comment>
<evidence type="ECO:0000256" key="4">
    <source>
        <dbReference type="ARBA" id="ARBA00022448"/>
    </source>
</evidence>
<dbReference type="GO" id="GO:0005737">
    <property type="term" value="C:cytoplasm"/>
    <property type="evidence" value="ECO:0007669"/>
    <property type="project" value="UniProtKB-SubCell"/>
</dbReference>
<dbReference type="GO" id="GO:0045936">
    <property type="term" value="P:negative regulation of phosphate metabolic process"/>
    <property type="evidence" value="ECO:0007669"/>
    <property type="project" value="InterPro"/>
</dbReference>
<comment type="subunit">
    <text evidence="3 8">Homodimer.</text>
</comment>
<organism evidence="10 11">
    <name type="scientific">Desulfobotulus alkaliphilus</name>
    <dbReference type="NCBI Taxonomy" id="622671"/>
    <lineage>
        <taxon>Bacteria</taxon>
        <taxon>Pseudomonadati</taxon>
        <taxon>Thermodesulfobacteriota</taxon>
        <taxon>Desulfobacteria</taxon>
        <taxon>Desulfobacterales</taxon>
        <taxon>Desulfobacteraceae</taxon>
        <taxon>Desulfobotulus</taxon>
    </lineage>
</organism>
<dbReference type="InterPro" id="IPR038078">
    <property type="entry name" value="PhoU-like_sf"/>
</dbReference>
<dbReference type="InterPro" id="IPR026022">
    <property type="entry name" value="PhoU_dom"/>
</dbReference>
<dbReference type="NCBIfam" id="TIGR02135">
    <property type="entry name" value="phoU_full"/>
    <property type="match status" value="1"/>
</dbReference>
<comment type="similarity">
    <text evidence="2 8">Belongs to the PhoU family.</text>
</comment>
<protein>
    <recommendedName>
        <fullName evidence="8">Phosphate-specific transport system accessory protein PhoU</fullName>
    </recommendedName>
</protein>
<evidence type="ECO:0000313" key="11">
    <source>
        <dbReference type="Proteomes" id="UP000318307"/>
    </source>
</evidence>
<dbReference type="PIRSF" id="PIRSF003107">
    <property type="entry name" value="PhoU"/>
    <property type="match status" value="1"/>
</dbReference>
<name>A0A562RSY7_9BACT</name>
<dbReference type="Gene3D" id="1.20.58.220">
    <property type="entry name" value="Phosphate transport system protein phou homolog 2, domain 2"/>
    <property type="match status" value="2"/>
</dbReference>
<dbReference type="Proteomes" id="UP000318307">
    <property type="component" value="Unassembled WGS sequence"/>
</dbReference>
<feature type="domain" description="PhoU" evidence="9">
    <location>
        <begin position="119"/>
        <end position="203"/>
    </location>
</feature>
<proteinExistence type="inferred from homology"/>
<evidence type="ECO:0000256" key="8">
    <source>
        <dbReference type="PIRNR" id="PIRNR003107"/>
    </source>
</evidence>
<evidence type="ECO:0000256" key="1">
    <source>
        <dbReference type="ARBA" id="ARBA00004496"/>
    </source>
</evidence>
<evidence type="ECO:0000256" key="3">
    <source>
        <dbReference type="ARBA" id="ARBA00011738"/>
    </source>
</evidence>
<comment type="function">
    <text evidence="7 8">Plays a role in the regulation of phosphate uptake.</text>
</comment>
<dbReference type="SUPFAM" id="SSF109755">
    <property type="entry name" value="PhoU-like"/>
    <property type="match status" value="1"/>
</dbReference>
<reference evidence="10 11" key="1">
    <citation type="submission" date="2019-07" db="EMBL/GenBank/DDBJ databases">
        <title>Genome sequencing of 100 strains of the haloalkaliphilic chemolithoautotrophic sulfur-oxidizing bacterium Thioalkalivibrio.</title>
        <authorList>
            <person name="Muyzer G."/>
        </authorList>
    </citation>
    <scope>NUCLEOTIDE SEQUENCE [LARGE SCALE GENOMIC DNA]</scope>
    <source>
        <strain evidence="10 11">ASO4-4</strain>
    </source>
</reference>
<evidence type="ECO:0000313" key="10">
    <source>
        <dbReference type="EMBL" id="TWI71654.1"/>
    </source>
</evidence>
<keyword evidence="4 8" id="KW-0813">Transport</keyword>
<sequence length="219" mass="25008">MGLFLHHELERLKKNLLSLGTMVEDRVHTVCSAMAAMDSEMARFVVESDHEIDDMEVEIEEECLKIIALYQPVAVDLRFLVCVIKINNDLERIGDLAVNIGRRVMTMAARRAMPFYDYSEMSAKVGLMLKKSLDAFVNMDASLANAVRAMDDEVDIMNTQVYGRVKERIRETPDDVAYLINMFLISRHLERMADHATNIAEEVIYVIEGQIVRHSQIKA</sequence>
<evidence type="ECO:0000256" key="6">
    <source>
        <dbReference type="ARBA" id="ARBA00022592"/>
    </source>
</evidence>
<dbReference type="RefSeq" id="WP_144684884.1">
    <property type="nucleotide sequence ID" value="NZ_VLLC01000013.1"/>
</dbReference>
<dbReference type="GO" id="GO:0030643">
    <property type="term" value="P:intracellular phosphate ion homeostasis"/>
    <property type="evidence" value="ECO:0007669"/>
    <property type="project" value="InterPro"/>
</dbReference>
<dbReference type="EMBL" id="VLLC01000013">
    <property type="protein sequence ID" value="TWI71654.1"/>
    <property type="molecule type" value="Genomic_DNA"/>
</dbReference>
<evidence type="ECO:0000256" key="5">
    <source>
        <dbReference type="ARBA" id="ARBA00022490"/>
    </source>
</evidence>
<evidence type="ECO:0000256" key="2">
    <source>
        <dbReference type="ARBA" id="ARBA00008107"/>
    </source>
</evidence>
<evidence type="ECO:0000256" key="7">
    <source>
        <dbReference type="ARBA" id="ARBA00056181"/>
    </source>
</evidence>
<dbReference type="FunFam" id="1.20.58.220:FF:000004">
    <property type="entry name" value="Phosphate-specific transport system accessory protein PhoU"/>
    <property type="match status" value="1"/>
</dbReference>
<dbReference type="OrthoDB" id="9814256at2"/>
<dbReference type="InterPro" id="IPR028366">
    <property type="entry name" value="PhoU"/>
</dbReference>
<dbReference type="GO" id="GO:0006817">
    <property type="term" value="P:phosphate ion transport"/>
    <property type="evidence" value="ECO:0007669"/>
    <property type="project" value="UniProtKB-KW"/>
</dbReference>
<accession>A0A562RSY7</accession>
<dbReference type="Pfam" id="PF01895">
    <property type="entry name" value="PhoU"/>
    <property type="match status" value="2"/>
</dbReference>
<keyword evidence="11" id="KW-1185">Reference proteome</keyword>
<comment type="subcellular location">
    <subcellularLocation>
        <location evidence="1 8">Cytoplasm</location>
    </subcellularLocation>
</comment>
<dbReference type="PANTHER" id="PTHR42930">
    <property type="entry name" value="PHOSPHATE-SPECIFIC TRANSPORT SYSTEM ACCESSORY PROTEIN PHOU"/>
    <property type="match status" value="1"/>
</dbReference>
<evidence type="ECO:0000259" key="9">
    <source>
        <dbReference type="Pfam" id="PF01895"/>
    </source>
</evidence>
<gene>
    <name evidence="10" type="ORF">LZ24_01927</name>
</gene>
<dbReference type="PANTHER" id="PTHR42930:SF3">
    <property type="entry name" value="PHOSPHATE-SPECIFIC TRANSPORT SYSTEM ACCESSORY PROTEIN PHOU"/>
    <property type="match status" value="1"/>
</dbReference>
<keyword evidence="6 8" id="KW-0592">Phosphate transport</keyword>
<dbReference type="AlphaFoldDB" id="A0A562RSY7"/>
<keyword evidence="5 8" id="KW-0963">Cytoplasm</keyword>
<feature type="domain" description="PhoU" evidence="9">
    <location>
        <begin position="17"/>
        <end position="104"/>
    </location>
</feature>